<dbReference type="Proteomes" id="UP000054359">
    <property type="component" value="Unassembled WGS sequence"/>
</dbReference>
<feature type="non-terminal residue" evidence="1">
    <location>
        <position position="197"/>
    </location>
</feature>
<protein>
    <recommendedName>
        <fullName evidence="3">Pre-C2HC domain-containing protein</fullName>
    </recommendedName>
</protein>
<organism evidence="1 2">
    <name type="scientific">Stegodyphus mimosarum</name>
    <name type="common">African social velvet spider</name>
    <dbReference type="NCBI Taxonomy" id="407821"/>
    <lineage>
        <taxon>Eukaryota</taxon>
        <taxon>Metazoa</taxon>
        <taxon>Ecdysozoa</taxon>
        <taxon>Arthropoda</taxon>
        <taxon>Chelicerata</taxon>
        <taxon>Arachnida</taxon>
        <taxon>Araneae</taxon>
        <taxon>Araneomorphae</taxon>
        <taxon>Entelegynae</taxon>
        <taxon>Eresoidea</taxon>
        <taxon>Eresidae</taxon>
        <taxon>Stegodyphus</taxon>
    </lineage>
</organism>
<accession>A0A087UYB9</accession>
<dbReference type="AlphaFoldDB" id="A0A087UYB9"/>
<sequence>MEISQDNQFQLLQELVEENQEGGEKAETPPPLIISASDESDWMKIEGILKKNCSAPYECQMKAKSIFVYTKNLKDYSKVNQVLIDQNIPHHTYRYECEKPIKAILKNIPASFTEEAIQQELNRRKYPVTKVKQFSRNQKGQSIKLPIYLLELRRNNKGNQIFNLNNMFSFPATIEKFNLKKRPIQCYHCQQYGHVLQ</sequence>
<dbReference type="EMBL" id="KK122262">
    <property type="protein sequence ID" value="KFM82358.1"/>
    <property type="molecule type" value="Genomic_DNA"/>
</dbReference>
<evidence type="ECO:0008006" key="3">
    <source>
        <dbReference type="Google" id="ProtNLM"/>
    </source>
</evidence>
<reference evidence="1 2" key="1">
    <citation type="submission" date="2013-11" db="EMBL/GenBank/DDBJ databases">
        <title>Genome sequencing of Stegodyphus mimosarum.</title>
        <authorList>
            <person name="Bechsgaard J."/>
        </authorList>
    </citation>
    <scope>NUCLEOTIDE SEQUENCE [LARGE SCALE GENOMIC DNA]</scope>
</reference>
<gene>
    <name evidence="1" type="ORF">X975_06309</name>
</gene>
<name>A0A087UYB9_STEMI</name>
<dbReference type="OrthoDB" id="8123891at2759"/>
<evidence type="ECO:0000313" key="2">
    <source>
        <dbReference type="Proteomes" id="UP000054359"/>
    </source>
</evidence>
<keyword evidence="2" id="KW-1185">Reference proteome</keyword>
<evidence type="ECO:0000313" key="1">
    <source>
        <dbReference type="EMBL" id="KFM82358.1"/>
    </source>
</evidence>
<proteinExistence type="predicted"/>